<dbReference type="OrthoDB" id="3210850at2759"/>
<keyword evidence="3" id="KW-1185">Reference proteome</keyword>
<keyword evidence="1" id="KW-0812">Transmembrane</keyword>
<dbReference type="InParanoid" id="A0A5J5EZG7"/>
<feature type="transmembrane region" description="Helical" evidence="1">
    <location>
        <begin position="86"/>
        <end position="105"/>
    </location>
</feature>
<dbReference type="EMBL" id="VXIS01000064">
    <property type="protein sequence ID" value="KAA8908832.1"/>
    <property type="molecule type" value="Genomic_DNA"/>
</dbReference>
<evidence type="ECO:0008006" key="4">
    <source>
        <dbReference type="Google" id="ProtNLM"/>
    </source>
</evidence>
<gene>
    <name evidence="2" type="ORF">FN846DRAFT_647064</name>
</gene>
<feature type="transmembrane region" description="Helical" evidence="1">
    <location>
        <begin position="51"/>
        <end position="74"/>
    </location>
</feature>
<dbReference type="AlphaFoldDB" id="A0A5J5EZG7"/>
<comment type="caution">
    <text evidence="2">The sequence shown here is derived from an EMBL/GenBank/DDBJ whole genome shotgun (WGS) entry which is preliminary data.</text>
</comment>
<reference evidence="2 3" key="1">
    <citation type="submission" date="2019-09" db="EMBL/GenBank/DDBJ databases">
        <title>Draft genome of the ectomycorrhizal ascomycete Sphaerosporella brunnea.</title>
        <authorList>
            <consortium name="DOE Joint Genome Institute"/>
            <person name="Benucci G.M."/>
            <person name="Marozzi G."/>
            <person name="Antonielli L."/>
            <person name="Sanchez S."/>
            <person name="Marco P."/>
            <person name="Wang X."/>
            <person name="Falini L.B."/>
            <person name="Barry K."/>
            <person name="Haridas S."/>
            <person name="Lipzen A."/>
            <person name="Labutti K."/>
            <person name="Grigoriev I.V."/>
            <person name="Murat C."/>
            <person name="Martin F."/>
            <person name="Albertini E."/>
            <person name="Donnini D."/>
            <person name="Bonito G."/>
        </authorList>
    </citation>
    <scope>NUCLEOTIDE SEQUENCE [LARGE SCALE GENOMIC DNA]</scope>
    <source>
        <strain evidence="2 3">Sb_GMNB300</strain>
    </source>
</reference>
<dbReference type="Proteomes" id="UP000326924">
    <property type="component" value="Unassembled WGS sequence"/>
</dbReference>
<evidence type="ECO:0000313" key="2">
    <source>
        <dbReference type="EMBL" id="KAA8908832.1"/>
    </source>
</evidence>
<sequence length="328" mass="36778">MVPLSTPQSIPEMAQLQVQALILLSLTLVTSLFAFISTSSHTGQSAVNRKIAAMLMCLITMLFLITITTVAVGFSVNLSASLCRTTYILSATFWLAGKTLLYLWYAEKLFLDWKFHRLSTSRWDAVYCINHMLMFVPYLLALLWVFNGYDTELKPGRDCRIGIKYTPAVCYLLAYISLTSVYITLSFLYPQLRRPRTPQDQIFPSHPAVRIPPSKRQRRRRRHQAFLYGGLNLLTSLPPIGFLSALLLAPDGMLSWWLFVSVTAADLTLASAVASLVCWAERERVMPEVVMPAFGAGCGRQKPLCAECARHGRRGSSVVQWFTGGLLL</sequence>
<protein>
    <recommendedName>
        <fullName evidence="4">G-protein coupled receptors family 1 profile domain-containing protein</fullName>
    </recommendedName>
</protein>
<feature type="transmembrane region" description="Helical" evidence="1">
    <location>
        <begin position="166"/>
        <end position="189"/>
    </location>
</feature>
<accession>A0A5J5EZG7</accession>
<evidence type="ECO:0000313" key="3">
    <source>
        <dbReference type="Proteomes" id="UP000326924"/>
    </source>
</evidence>
<feature type="transmembrane region" description="Helical" evidence="1">
    <location>
        <begin position="125"/>
        <end position="146"/>
    </location>
</feature>
<proteinExistence type="predicted"/>
<evidence type="ECO:0000256" key="1">
    <source>
        <dbReference type="SAM" id="Phobius"/>
    </source>
</evidence>
<name>A0A5J5EZG7_9PEZI</name>
<keyword evidence="1" id="KW-0472">Membrane</keyword>
<feature type="transmembrane region" description="Helical" evidence="1">
    <location>
        <begin position="225"/>
        <end position="248"/>
    </location>
</feature>
<feature type="transmembrane region" description="Helical" evidence="1">
    <location>
        <begin position="20"/>
        <end position="39"/>
    </location>
</feature>
<feature type="transmembrane region" description="Helical" evidence="1">
    <location>
        <begin position="254"/>
        <end position="279"/>
    </location>
</feature>
<keyword evidence="1" id="KW-1133">Transmembrane helix</keyword>
<organism evidence="2 3">
    <name type="scientific">Sphaerosporella brunnea</name>
    <dbReference type="NCBI Taxonomy" id="1250544"/>
    <lineage>
        <taxon>Eukaryota</taxon>
        <taxon>Fungi</taxon>
        <taxon>Dikarya</taxon>
        <taxon>Ascomycota</taxon>
        <taxon>Pezizomycotina</taxon>
        <taxon>Pezizomycetes</taxon>
        <taxon>Pezizales</taxon>
        <taxon>Pyronemataceae</taxon>
        <taxon>Sphaerosporella</taxon>
    </lineage>
</organism>